<feature type="compositionally biased region" description="Polar residues" evidence="1">
    <location>
        <begin position="352"/>
        <end position="370"/>
    </location>
</feature>
<dbReference type="PATRIC" id="fig|369723.5.peg.32"/>
<evidence type="ECO:0000256" key="2">
    <source>
        <dbReference type="SAM" id="Phobius"/>
    </source>
</evidence>
<feature type="transmembrane region" description="Helical" evidence="2">
    <location>
        <begin position="46"/>
        <end position="69"/>
    </location>
</feature>
<proteinExistence type="predicted"/>
<feature type="transmembrane region" description="Helical" evidence="2">
    <location>
        <begin position="199"/>
        <end position="221"/>
    </location>
</feature>
<feature type="compositionally biased region" description="Basic and acidic residues" evidence="1">
    <location>
        <begin position="113"/>
        <end position="122"/>
    </location>
</feature>
<evidence type="ECO:0000313" key="4">
    <source>
        <dbReference type="Proteomes" id="UP000000235"/>
    </source>
</evidence>
<feature type="region of interest" description="Disordered" evidence="1">
    <location>
        <begin position="336"/>
        <end position="433"/>
    </location>
</feature>
<dbReference type="EMBL" id="CP000667">
    <property type="protein sequence ID" value="ABP52517.1"/>
    <property type="molecule type" value="Genomic_DNA"/>
</dbReference>
<evidence type="ECO:0000256" key="1">
    <source>
        <dbReference type="SAM" id="MobiDB-lite"/>
    </source>
</evidence>
<feature type="transmembrane region" description="Helical" evidence="2">
    <location>
        <begin position="243"/>
        <end position="262"/>
    </location>
</feature>
<organism evidence="3 4">
    <name type="scientific">Salinispora tropica (strain ATCC BAA-916 / DSM 44818 / JCM 13857 / NBRC 105044 / CNB-440)</name>
    <dbReference type="NCBI Taxonomy" id="369723"/>
    <lineage>
        <taxon>Bacteria</taxon>
        <taxon>Bacillati</taxon>
        <taxon>Actinomycetota</taxon>
        <taxon>Actinomycetes</taxon>
        <taxon>Micromonosporales</taxon>
        <taxon>Micromonosporaceae</taxon>
        <taxon>Salinispora</taxon>
    </lineage>
</organism>
<dbReference type="Proteomes" id="UP000000235">
    <property type="component" value="Chromosome"/>
</dbReference>
<feature type="transmembrane region" description="Helical" evidence="2">
    <location>
        <begin position="307"/>
        <end position="330"/>
    </location>
</feature>
<feature type="transmembrane region" description="Helical" evidence="2">
    <location>
        <begin position="168"/>
        <end position="187"/>
    </location>
</feature>
<sequence length="433" mass="43787">MARRGWAISIMTALGTAAGAGAAALGFGYGLGIINWAPPPDESVAVTAWTASLIWATWIAATSTVAGAVCAQHLRRRGAVEHQQAGSDGTISITDATLASPSGPDAAAGTTRETAERSRAEPSEPDGALGKLALVGAAGFGALITVLLTAVPARVAVVPGVAAPRDVAAGYAALGVLVGLAMAGWALHSRAAATNVMATVGWLWLLAVVAVVDGVVAGRGLRTAQLGIWQLSAGGNELWLRDWFYWPGALLSLGSALLIGILVARGTARRPDQLVGATASGAAGPLLVAVAYLLAVPELADLAPGQASAHLIAPYAVIIGFGGSALVAALGQRADRRTRTASPRPVEPAAESPQSAESPTDPQSDGSTVATPTTRGRTRGSGSRRPRTAKSEATTAVPAQRTVDDAAAEDAGPGSQEPKETDSRRPRSARRTS</sequence>
<evidence type="ECO:0000313" key="3">
    <source>
        <dbReference type="EMBL" id="ABP52517.1"/>
    </source>
</evidence>
<accession>A4X0W7</accession>
<feature type="transmembrane region" description="Helical" evidence="2">
    <location>
        <begin position="274"/>
        <end position="295"/>
    </location>
</feature>
<feature type="compositionally biased region" description="Basic residues" evidence="1">
    <location>
        <begin position="376"/>
        <end position="388"/>
    </location>
</feature>
<keyword evidence="2" id="KW-0812">Transmembrane</keyword>
<feature type="compositionally biased region" description="Polar residues" evidence="1">
    <location>
        <begin position="84"/>
        <end position="100"/>
    </location>
</feature>
<dbReference type="eggNOG" id="COG0477">
    <property type="taxonomic scope" value="Bacteria"/>
</dbReference>
<gene>
    <name evidence="3" type="ordered locus">Strop_0032</name>
</gene>
<dbReference type="AlphaFoldDB" id="A4X0W7"/>
<dbReference type="KEGG" id="stp:Strop_0032"/>
<feature type="transmembrane region" description="Helical" evidence="2">
    <location>
        <begin position="128"/>
        <end position="148"/>
    </location>
</feature>
<dbReference type="HOGENOM" id="CLU_045684_0_0_11"/>
<feature type="region of interest" description="Disordered" evidence="1">
    <location>
        <begin position="81"/>
        <end position="126"/>
    </location>
</feature>
<protein>
    <submittedName>
        <fullName evidence="3">Uncharacterized protein</fullName>
    </submittedName>
</protein>
<keyword evidence="4" id="KW-1185">Reference proteome</keyword>
<keyword evidence="2" id="KW-0472">Membrane</keyword>
<reference evidence="4" key="1">
    <citation type="journal article" date="2007" name="Proc. Natl. Acad. Sci. U.S.A.">
        <title>Genome sequencing reveals complex secondary metabolome in the marine actinomycete Salinispora tropica.</title>
        <authorList>
            <person name="Udwary D.W."/>
            <person name="Zeigler L."/>
            <person name="Asolkar R.N."/>
            <person name="Singan V."/>
            <person name="Lapidus A."/>
            <person name="Fenical W."/>
            <person name="Jensen P.R."/>
            <person name="Moore B.S."/>
        </authorList>
    </citation>
    <scope>NUCLEOTIDE SEQUENCE [LARGE SCALE GENOMIC DNA]</scope>
    <source>
        <strain evidence="4">ATCC BAA-916 / DSM 44818 / CNB-440</strain>
    </source>
</reference>
<keyword evidence="2" id="KW-1133">Transmembrane helix</keyword>
<name>A4X0W7_SALTO</name>